<dbReference type="Gene3D" id="3.40.190.10">
    <property type="entry name" value="Periplasmic binding protein-like II"/>
    <property type="match status" value="2"/>
</dbReference>
<dbReference type="Proteomes" id="UP000027725">
    <property type="component" value="Unassembled WGS sequence"/>
</dbReference>
<keyword evidence="1 2" id="KW-0732">Signal</keyword>
<dbReference type="RefSeq" id="WP_038068276.1">
    <property type="nucleotide sequence ID" value="NZ_FOVB01000002.1"/>
</dbReference>
<evidence type="ECO:0000313" key="4">
    <source>
        <dbReference type="Proteomes" id="UP000027725"/>
    </source>
</evidence>
<feature type="signal peptide" evidence="2">
    <location>
        <begin position="1"/>
        <end position="21"/>
    </location>
</feature>
<gene>
    <name evidence="3" type="ORF">DL1_09515</name>
</gene>
<evidence type="ECO:0000256" key="2">
    <source>
        <dbReference type="SAM" id="SignalP"/>
    </source>
</evidence>
<evidence type="ECO:0000313" key="3">
    <source>
        <dbReference type="EMBL" id="KEP68636.1"/>
    </source>
</evidence>
<dbReference type="CDD" id="cd13589">
    <property type="entry name" value="PBP2_polyamine_RpCGA009"/>
    <property type="match status" value="1"/>
</dbReference>
<name>A0A074TA03_9RHOB</name>
<keyword evidence="4" id="KW-1185">Reference proteome</keyword>
<sequence>MKKVLVLSTAIAGLAAGSASAQSVTVLSWGGSYEKSQVEAYNKPFTEATGISVNMEAADNPATPIKAQVEANNVSIDVADVEKSDAIRLCDEGLLEPLDPDTDLAAAPDGTPASDDFIDGSFTDCGVANIVWSTVMSYNTDKVDGDPTTIADFFDTTKYPGKRGLRKSAKGTLEFALMGAGVPASDVYKELGTQEGVDKAFAELDKIKGDVVWWDAGAQPPQLLADGEVVMSTAYNGRIFNAKVAEDQPFKIVWDGQLLDFDFFVIPKGAPHLKEAKEYLKFATGTKPLADQAKWISYGPARKSSAPMVGLYEDGKTEMGPEMPTAPDNMTNALVNDSEFWADHDTELSERFNAWLSS</sequence>
<dbReference type="EMBL" id="JHEH01000027">
    <property type="protein sequence ID" value="KEP68636.1"/>
    <property type="molecule type" value="Genomic_DNA"/>
</dbReference>
<dbReference type="PANTHER" id="PTHR30222">
    <property type="entry name" value="SPERMIDINE/PUTRESCINE-BINDING PERIPLASMIC PROTEIN"/>
    <property type="match status" value="1"/>
</dbReference>
<protein>
    <submittedName>
        <fullName evidence="3">Spermidine/putrescine ABC transporter substrate-binding protein</fullName>
    </submittedName>
</protein>
<evidence type="ECO:0000256" key="1">
    <source>
        <dbReference type="ARBA" id="ARBA00022729"/>
    </source>
</evidence>
<proteinExistence type="predicted"/>
<feature type="chain" id="PRO_5001700805" evidence="2">
    <location>
        <begin position="22"/>
        <end position="358"/>
    </location>
</feature>
<dbReference type="eggNOG" id="COG0687">
    <property type="taxonomic scope" value="Bacteria"/>
</dbReference>
<dbReference type="SUPFAM" id="SSF53850">
    <property type="entry name" value="Periplasmic binding protein-like II"/>
    <property type="match status" value="1"/>
</dbReference>
<reference evidence="3 4" key="1">
    <citation type="submission" date="2014-03" db="EMBL/GenBank/DDBJ databases">
        <title>The draft genome sequence of Thioclava dalianensis DLFJ1-1.</title>
        <authorList>
            <person name="Lai Q."/>
            <person name="Shao Z."/>
        </authorList>
    </citation>
    <scope>NUCLEOTIDE SEQUENCE [LARGE SCALE GENOMIC DNA]</scope>
    <source>
        <strain evidence="3 4">DLFJ1-1</strain>
    </source>
</reference>
<dbReference type="STRING" id="1185766.SAMN05216224_102103"/>
<dbReference type="OrthoDB" id="9815444at2"/>
<comment type="caution">
    <text evidence="3">The sequence shown here is derived from an EMBL/GenBank/DDBJ whole genome shotgun (WGS) entry which is preliminary data.</text>
</comment>
<dbReference type="Pfam" id="PF13416">
    <property type="entry name" value="SBP_bac_8"/>
    <property type="match status" value="1"/>
</dbReference>
<organism evidence="3 4">
    <name type="scientific">Thioclava dalianensis</name>
    <dbReference type="NCBI Taxonomy" id="1185766"/>
    <lineage>
        <taxon>Bacteria</taxon>
        <taxon>Pseudomonadati</taxon>
        <taxon>Pseudomonadota</taxon>
        <taxon>Alphaproteobacteria</taxon>
        <taxon>Rhodobacterales</taxon>
        <taxon>Paracoccaceae</taxon>
        <taxon>Thioclava</taxon>
    </lineage>
</organism>
<dbReference type="PANTHER" id="PTHR30222:SF2">
    <property type="entry name" value="ABC TRANSPORTER SUBSTRATE-BINDING PROTEIN"/>
    <property type="match status" value="1"/>
</dbReference>
<accession>A0A074TA03</accession>
<dbReference type="AlphaFoldDB" id="A0A074TA03"/>
<dbReference type="InterPro" id="IPR006059">
    <property type="entry name" value="SBP"/>
</dbReference>